<feature type="transmembrane region" description="Helical" evidence="6">
    <location>
        <begin position="57"/>
        <end position="74"/>
    </location>
</feature>
<evidence type="ECO:0000256" key="5">
    <source>
        <dbReference type="ARBA" id="ARBA00023136"/>
    </source>
</evidence>
<evidence type="ECO:0000313" key="8">
    <source>
        <dbReference type="EMBL" id="RLQ85674.1"/>
    </source>
</evidence>
<feature type="transmembrane region" description="Helical" evidence="6">
    <location>
        <begin position="286"/>
        <end position="303"/>
    </location>
</feature>
<dbReference type="AlphaFoldDB" id="A0A3L7J568"/>
<feature type="transmembrane region" description="Helical" evidence="6">
    <location>
        <begin position="21"/>
        <end position="37"/>
    </location>
</feature>
<dbReference type="SUPFAM" id="SSF103481">
    <property type="entry name" value="Multidrug resistance efflux transporter EmrE"/>
    <property type="match status" value="2"/>
</dbReference>
<dbReference type="InterPro" id="IPR000620">
    <property type="entry name" value="EamA_dom"/>
</dbReference>
<dbReference type="InterPro" id="IPR037185">
    <property type="entry name" value="EmrE-like"/>
</dbReference>
<protein>
    <submittedName>
        <fullName evidence="8">DMT family transporter</fullName>
    </submittedName>
</protein>
<feature type="transmembrane region" description="Helical" evidence="6">
    <location>
        <begin position="175"/>
        <end position="191"/>
    </location>
</feature>
<name>A0A3L7J568_9MICO</name>
<evidence type="ECO:0000259" key="7">
    <source>
        <dbReference type="Pfam" id="PF00892"/>
    </source>
</evidence>
<organism evidence="8 9">
    <name type="scientific">Mycetocola zhadangensis</name>
    <dbReference type="NCBI Taxonomy" id="1164595"/>
    <lineage>
        <taxon>Bacteria</taxon>
        <taxon>Bacillati</taxon>
        <taxon>Actinomycetota</taxon>
        <taxon>Actinomycetes</taxon>
        <taxon>Micrococcales</taxon>
        <taxon>Microbacteriaceae</taxon>
        <taxon>Mycetocola</taxon>
    </lineage>
</organism>
<gene>
    <name evidence="8" type="ORF">D9V28_02010</name>
</gene>
<feature type="transmembrane region" description="Helical" evidence="6">
    <location>
        <begin position="86"/>
        <end position="108"/>
    </location>
</feature>
<evidence type="ECO:0000256" key="4">
    <source>
        <dbReference type="ARBA" id="ARBA00022989"/>
    </source>
</evidence>
<comment type="caution">
    <text evidence="8">The sequence shown here is derived from an EMBL/GenBank/DDBJ whole genome shotgun (WGS) entry which is preliminary data.</text>
</comment>
<dbReference type="GO" id="GO:0016020">
    <property type="term" value="C:membrane"/>
    <property type="evidence" value="ECO:0007669"/>
    <property type="project" value="UniProtKB-SubCell"/>
</dbReference>
<feature type="domain" description="EamA" evidence="7">
    <location>
        <begin position="174"/>
        <end position="303"/>
    </location>
</feature>
<evidence type="ECO:0000313" key="9">
    <source>
        <dbReference type="Proteomes" id="UP000282460"/>
    </source>
</evidence>
<keyword evidence="3 6" id="KW-0812">Transmembrane</keyword>
<evidence type="ECO:0000256" key="6">
    <source>
        <dbReference type="SAM" id="Phobius"/>
    </source>
</evidence>
<evidence type="ECO:0000256" key="1">
    <source>
        <dbReference type="ARBA" id="ARBA00004141"/>
    </source>
</evidence>
<dbReference type="Proteomes" id="UP000282460">
    <property type="component" value="Unassembled WGS sequence"/>
</dbReference>
<feature type="transmembrane region" description="Helical" evidence="6">
    <location>
        <begin position="230"/>
        <end position="250"/>
    </location>
</feature>
<feature type="transmembrane region" description="Helical" evidence="6">
    <location>
        <begin position="114"/>
        <end position="135"/>
    </location>
</feature>
<dbReference type="PANTHER" id="PTHR32322:SF2">
    <property type="entry name" value="EAMA DOMAIN-CONTAINING PROTEIN"/>
    <property type="match status" value="1"/>
</dbReference>
<evidence type="ECO:0000256" key="3">
    <source>
        <dbReference type="ARBA" id="ARBA00022692"/>
    </source>
</evidence>
<comment type="subcellular location">
    <subcellularLocation>
        <location evidence="1">Membrane</location>
        <topology evidence="1">Multi-pass membrane protein</topology>
    </subcellularLocation>
</comment>
<sequence length="315" mass="33447">MTASTDMASGTRVPRYDRGMASWRVYLFLVLANLFWSGNYVVGHLLAGGISPLQLTAIRWAIAAPLLIVLAVLLEKPAWRSALREWPMHVLQAALGLVAFCLFSYQALAHTTALNAALVGATNPVLIAIVAALLVRERLRGSSILGLVTSLLGVLLVLTHGNILEVFTTEYNVGGLYMLGAVIVWTAYTILGRTLTTTPVTSAALQSVIAAVALVPLSLALGGPVTLDSAGWWGVLYIGIFPSVLSLMLWNISVRKIGAARAGIYLNLMPVFTALMALAIGTPITLIQILGGALVITGVWLTSRPARRTAQVLVA</sequence>
<accession>A0A3L7J568</accession>
<dbReference type="InterPro" id="IPR050638">
    <property type="entry name" value="AA-Vitamin_Transporters"/>
</dbReference>
<reference evidence="8 9" key="1">
    <citation type="submission" date="2018-10" db="EMBL/GenBank/DDBJ databases">
        <authorList>
            <person name="Li J."/>
        </authorList>
    </citation>
    <scope>NUCLEOTIDE SEQUENCE [LARGE SCALE GENOMIC DNA]</scope>
    <source>
        <strain evidence="8 9">ZD1-4</strain>
    </source>
</reference>
<keyword evidence="5 6" id="KW-0472">Membrane</keyword>
<keyword evidence="9" id="KW-1185">Reference proteome</keyword>
<dbReference type="Pfam" id="PF00892">
    <property type="entry name" value="EamA"/>
    <property type="match status" value="2"/>
</dbReference>
<evidence type="ECO:0000256" key="2">
    <source>
        <dbReference type="ARBA" id="ARBA00007362"/>
    </source>
</evidence>
<comment type="similarity">
    <text evidence="2">Belongs to the EamA transporter family.</text>
</comment>
<feature type="transmembrane region" description="Helical" evidence="6">
    <location>
        <begin position="262"/>
        <end position="280"/>
    </location>
</feature>
<feature type="domain" description="EamA" evidence="7">
    <location>
        <begin position="25"/>
        <end position="158"/>
    </location>
</feature>
<keyword evidence="4 6" id="KW-1133">Transmembrane helix</keyword>
<dbReference type="EMBL" id="RCWJ01000001">
    <property type="protein sequence ID" value="RLQ85674.1"/>
    <property type="molecule type" value="Genomic_DNA"/>
</dbReference>
<dbReference type="PANTHER" id="PTHR32322">
    <property type="entry name" value="INNER MEMBRANE TRANSPORTER"/>
    <property type="match status" value="1"/>
</dbReference>
<proteinExistence type="inferred from homology"/>
<feature type="transmembrane region" description="Helical" evidence="6">
    <location>
        <begin position="203"/>
        <end position="224"/>
    </location>
</feature>
<feature type="transmembrane region" description="Helical" evidence="6">
    <location>
        <begin position="144"/>
        <end position="163"/>
    </location>
</feature>